<accession>A0A553PB83</accession>
<dbReference type="EMBL" id="VCGU01000005">
    <property type="protein sequence ID" value="TRY74944.1"/>
    <property type="molecule type" value="Genomic_DNA"/>
</dbReference>
<feature type="compositionally biased region" description="Polar residues" evidence="1">
    <location>
        <begin position="361"/>
        <end position="380"/>
    </location>
</feature>
<proteinExistence type="predicted"/>
<feature type="compositionally biased region" description="Basic and acidic residues" evidence="1">
    <location>
        <begin position="210"/>
        <end position="221"/>
    </location>
</feature>
<evidence type="ECO:0000313" key="3">
    <source>
        <dbReference type="EMBL" id="TRY74944.1"/>
    </source>
</evidence>
<feature type="compositionally biased region" description="Polar residues" evidence="1">
    <location>
        <begin position="30"/>
        <end position="47"/>
    </location>
</feature>
<evidence type="ECO:0008006" key="5">
    <source>
        <dbReference type="Google" id="ProtNLM"/>
    </source>
</evidence>
<keyword evidence="2" id="KW-1133">Transmembrane helix</keyword>
<protein>
    <recommendedName>
        <fullName evidence="5">C1q domain-containing protein</fullName>
    </recommendedName>
</protein>
<feature type="compositionally biased region" description="Polar residues" evidence="1">
    <location>
        <begin position="86"/>
        <end position="95"/>
    </location>
</feature>
<feature type="compositionally biased region" description="Polar residues" evidence="1">
    <location>
        <begin position="653"/>
        <end position="664"/>
    </location>
</feature>
<feature type="region of interest" description="Disordered" evidence="1">
    <location>
        <begin position="523"/>
        <end position="551"/>
    </location>
</feature>
<dbReference type="AlphaFoldDB" id="A0A553PB83"/>
<feature type="compositionally biased region" description="Basic and acidic residues" evidence="1">
    <location>
        <begin position="337"/>
        <end position="358"/>
    </location>
</feature>
<evidence type="ECO:0000313" key="4">
    <source>
        <dbReference type="Proteomes" id="UP000318571"/>
    </source>
</evidence>
<organism evidence="3 4">
    <name type="scientific">Tigriopus californicus</name>
    <name type="common">Marine copepod</name>
    <dbReference type="NCBI Taxonomy" id="6832"/>
    <lineage>
        <taxon>Eukaryota</taxon>
        <taxon>Metazoa</taxon>
        <taxon>Ecdysozoa</taxon>
        <taxon>Arthropoda</taxon>
        <taxon>Crustacea</taxon>
        <taxon>Multicrustacea</taxon>
        <taxon>Hexanauplia</taxon>
        <taxon>Copepoda</taxon>
        <taxon>Harpacticoida</taxon>
        <taxon>Harpacticidae</taxon>
        <taxon>Tigriopus</taxon>
    </lineage>
</organism>
<feature type="compositionally biased region" description="Low complexity" evidence="1">
    <location>
        <begin position="667"/>
        <end position="681"/>
    </location>
</feature>
<feature type="transmembrane region" description="Helical" evidence="2">
    <location>
        <begin position="560"/>
        <end position="586"/>
    </location>
</feature>
<reference evidence="3 4" key="1">
    <citation type="journal article" date="2018" name="Nat. Ecol. Evol.">
        <title>Genomic signatures of mitonuclear coevolution across populations of Tigriopus californicus.</title>
        <authorList>
            <person name="Barreto F.S."/>
            <person name="Watson E.T."/>
            <person name="Lima T.G."/>
            <person name="Willett C.S."/>
            <person name="Edmands S."/>
            <person name="Li W."/>
            <person name="Burton R.S."/>
        </authorList>
    </citation>
    <scope>NUCLEOTIDE SEQUENCE [LARGE SCALE GENOMIC DNA]</scope>
    <source>
        <strain evidence="3 4">San Diego</strain>
    </source>
</reference>
<gene>
    <name evidence="3" type="ORF">TCAL_01261</name>
</gene>
<feature type="region of interest" description="Disordered" evidence="1">
    <location>
        <begin position="1"/>
        <end position="99"/>
    </location>
</feature>
<feature type="region of interest" description="Disordered" evidence="1">
    <location>
        <begin position="196"/>
        <end position="221"/>
    </location>
</feature>
<keyword evidence="2" id="KW-0472">Membrane</keyword>
<comment type="caution">
    <text evidence="3">The sequence shown here is derived from an EMBL/GenBank/DDBJ whole genome shotgun (WGS) entry which is preliminary data.</text>
</comment>
<feature type="region of interest" description="Disordered" evidence="1">
    <location>
        <begin position="640"/>
        <end position="681"/>
    </location>
</feature>
<evidence type="ECO:0000256" key="1">
    <source>
        <dbReference type="SAM" id="MobiDB-lite"/>
    </source>
</evidence>
<feature type="compositionally biased region" description="Polar residues" evidence="1">
    <location>
        <begin position="460"/>
        <end position="470"/>
    </location>
</feature>
<dbReference type="Proteomes" id="UP000318571">
    <property type="component" value="Chromosome 2"/>
</dbReference>
<dbReference type="InterPro" id="IPR008983">
    <property type="entry name" value="Tumour_necrosis_fac-like_dom"/>
</dbReference>
<feature type="region of interest" description="Disordered" evidence="1">
    <location>
        <begin position="446"/>
        <end position="472"/>
    </location>
</feature>
<feature type="compositionally biased region" description="Basic and acidic residues" evidence="1">
    <location>
        <begin position="1"/>
        <end position="25"/>
    </location>
</feature>
<keyword evidence="2" id="KW-0812">Transmembrane</keyword>
<feature type="region of interest" description="Disordered" evidence="1">
    <location>
        <begin position="134"/>
        <end position="164"/>
    </location>
</feature>
<evidence type="ECO:0000256" key="2">
    <source>
        <dbReference type="SAM" id="Phobius"/>
    </source>
</evidence>
<dbReference type="Gene3D" id="2.60.120.40">
    <property type="match status" value="1"/>
</dbReference>
<feature type="region of interest" description="Disordered" evidence="1">
    <location>
        <begin position="329"/>
        <end position="412"/>
    </location>
</feature>
<feature type="compositionally biased region" description="Basic and acidic residues" evidence="1">
    <location>
        <begin position="74"/>
        <end position="85"/>
    </location>
</feature>
<name>A0A553PB83_TIGCA</name>
<keyword evidence="4" id="KW-1185">Reference proteome</keyword>
<dbReference type="SUPFAM" id="SSF49842">
    <property type="entry name" value="TNF-like"/>
    <property type="match status" value="1"/>
</dbReference>
<sequence length="833" mass="92355">MNDDDIRKERRAKMLELQRSMDHSGVDPNVRTSAPSVRQVDQFQEQYETADRRKRSAPKFFKEQPKSHGYGRRPQGDLHSEDATRRNISQRSGNSELFMEESLDADISNVFGDDKEYLSLTSSMGSVMEHHGNVSGFGHKGNNNDGAMRRPSQRPKYSSALYDSGFGTDRVAQGQFDIREAEDQLGAIQSLNKQQIRKSQSFDVKSGIRPRVDRPSSHTTKILDEDGNFVDLEDPGYISSPGSNQVRGDLLSQSLNDWKTRSHSDLTASLRSNVSVGAQGNGARCVYDSRIFNIRKPSKVGTLKVDQPGTSVKRPDNDTEAEYFEKMKQMHNRGGKKSQEDNRLCQEPKKAKNRESFKEFLSNSFSKTFSRGSAGSSSPPKTAPPPQNNRNLWPPQRAPSDVPLQEQSHRSPAHLATLDISSQSNNRFEPDPLASNDCINLTNDTETKTTSASRPPLNLRSASPNGSLLTASEFGEVDRRGRSRGLTAAHRARDMFSSSFNGLLIMIPGIGGMLGGSNGSNAHMNGGLENGPEGRWSNQREPLSPYDSYEKRDQDNRQKLPCWTLFLLLAVDIFTIILLIILFSHLHDNSAHCCQQEIDTSRGNPLPLEGTNFFPPKARASNGSMEKNYTSITSQIEIRPRGLDPSGIVSPVISRSDNQNSTETSDPETNPTTPFSTTPITATGRPVAFACYKSSPHWNEGIVTYTRCNIPTEGMDRESGTFKVKKQGVYRLSFTGLFNAQNGHRVTADIMRRNRNNVLDFLGRSAAETNEAGAVFGGVDDDIMVTGTVTVLEFLEPGDTVYIQVLIENDHKASRIHSTNNKAVHFTGQRISD</sequence>